<evidence type="ECO:0000313" key="1">
    <source>
        <dbReference type="EMBL" id="QDX92501.1"/>
    </source>
</evidence>
<dbReference type="EMBL" id="CP033464">
    <property type="protein sequence ID" value="QDX92501.1"/>
    <property type="molecule type" value="Genomic_DNA"/>
</dbReference>
<organism evidence="1 2">
    <name type="scientific">Brevibacillus laterosporus</name>
    <name type="common">Bacillus laterosporus</name>
    <dbReference type="NCBI Taxonomy" id="1465"/>
    <lineage>
        <taxon>Bacteria</taxon>
        <taxon>Bacillati</taxon>
        <taxon>Bacillota</taxon>
        <taxon>Bacilli</taxon>
        <taxon>Bacillales</taxon>
        <taxon>Paenibacillaceae</taxon>
        <taxon>Brevibacillus</taxon>
    </lineage>
</organism>
<evidence type="ECO:0000313" key="2">
    <source>
        <dbReference type="Proteomes" id="UP000319432"/>
    </source>
</evidence>
<reference evidence="1 2" key="1">
    <citation type="submission" date="2018-11" db="EMBL/GenBank/DDBJ databases">
        <title>Phylogenetic determinants of toxin gene distribution in genomes of Brevibacillus laterosporus.</title>
        <authorList>
            <person name="Glare T.R."/>
            <person name="Durrant A."/>
            <person name="Berry C."/>
            <person name="Palma L."/>
            <person name="Ormskirk M."/>
            <person name="Cox M.O."/>
        </authorList>
    </citation>
    <scope>NUCLEOTIDE SEQUENCE [LARGE SCALE GENOMIC DNA]</scope>
    <source>
        <strain evidence="1 2">1821L</strain>
    </source>
</reference>
<dbReference type="AlphaFoldDB" id="A0A502I6I6"/>
<name>A0A502I6I6_BRELA</name>
<keyword evidence="2" id="KW-1185">Reference proteome</keyword>
<sequence length="95" mass="10927">MKHWLDKIIYLILGIVGVVLILNSTKFGIENGIKYHEGDFASYSIPEMNNYLFVSLIESYRLLGMILLLISAIGFMICTWFTLIKTDSYITDIEQ</sequence>
<gene>
    <name evidence="1" type="ORF">EEL30_09310</name>
</gene>
<dbReference type="Proteomes" id="UP000319432">
    <property type="component" value="Chromosome"/>
</dbReference>
<accession>A0A502I6I6</accession>
<protein>
    <submittedName>
        <fullName evidence="1">Uncharacterized protein</fullName>
    </submittedName>
</protein>
<proteinExistence type="predicted"/>